<dbReference type="EMBL" id="MRWD01000030">
    <property type="protein sequence ID" value="ORJ20761.1"/>
    <property type="molecule type" value="Genomic_DNA"/>
</dbReference>
<organism evidence="1 4">
    <name type="scientific">Rouxiella silvae</name>
    <dbReference type="NCBI Taxonomy" id="1646373"/>
    <lineage>
        <taxon>Bacteria</taxon>
        <taxon>Pseudomonadati</taxon>
        <taxon>Pseudomonadota</taxon>
        <taxon>Gammaproteobacteria</taxon>
        <taxon>Enterobacterales</taxon>
        <taxon>Yersiniaceae</taxon>
        <taxon>Rouxiella</taxon>
    </lineage>
</organism>
<evidence type="ECO:0000313" key="2">
    <source>
        <dbReference type="EMBL" id="ORJ20761.1"/>
    </source>
</evidence>
<reference evidence="1" key="3">
    <citation type="submission" date="2020-11" db="EMBL/GenBank/DDBJ databases">
        <authorList>
            <person name="Lee S.D."/>
        </authorList>
    </citation>
    <scope>NUCLEOTIDE SEQUENCE</scope>
    <source>
        <strain evidence="1">SAP-2</strain>
    </source>
</reference>
<protein>
    <submittedName>
        <fullName evidence="1">Uncharacterized protein</fullName>
    </submittedName>
</protein>
<evidence type="ECO:0000313" key="4">
    <source>
        <dbReference type="Proteomes" id="UP000705283"/>
    </source>
</evidence>
<evidence type="ECO:0000313" key="3">
    <source>
        <dbReference type="Proteomes" id="UP000192722"/>
    </source>
</evidence>
<proteinExistence type="predicted"/>
<comment type="caution">
    <text evidence="1">The sequence shown here is derived from an EMBL/GenBank/DDBJ whole genome shotgun (WGS) entry which is preliminary data.</text>
</comment>
<keyword evidence="3" id="KW-1185">Reference proteome</keyword>
<gene>
    <name evidence="2" type="ORF">BS639_13535</name>
    <name evidence="1" type="ORF">ITX54_22615</name>
</gene>
<dbReference type="RefSeq" id="WP_084983337.1">
    <property type="nucleotide sequence ID" value="NZ_CBCSCF010000007.1"/>
</dbReference>
<dbReference type="Gene3D" id="3.30.420.150">
    <property type="entry name" value="Exopolyphosphatase. Domain 2"/>
    <property type="match status" value="1"/>
</dbReference>
<reference evidence="2" key="1">
    <citation type="submission" date="2016-12" db="EMBL/GenBank/DDBJ databases">
        <authorList>
            <person name="Le Fleche-Mateos A."/>
        </authorList>
    </citation>
    <scope>NUCLEOTIDE SEQUENCE</scope>
    <source>
        <strain evidence="2">213</strain>
    </source>
</reference>
<dbReference type="EMBL" id="JADMKS010000011">
    <property type="protein sequence ID" value="MBF6639461.1"/>
    <property type="molecule type" value="Genomic_DNA"/>
</dbReference>
<dbReference type="AlphaFoldDB" id="A0AA40X6A0"/>
<dbReference type="Proteomes" id="UP000705283">
    <property type="component" value="Unassembled WGS sequence"/>
</dbReference>
<name>A0AA40X6A0_9GAMM</name>
<reference evidence="1" key="4">
    <citation type="submission" date="2022-09" db="EMBL/GenBank/DDBJ databases">
        <title>Rouxiella aceris sp. nov., isolated from tree sap and emended description of the genus Rhouxiella.</title>
        <authorList>
            <person name="Kim I.S."/>
        </authorList>
    </citation>
    <scope>NUCLEOTIDE SEQUENCE</scope>
    <source>
        <strain evidence="1">SAP-2</strain>
    </source>
</reference>
<sequence>MAPALSTVFLHIGSEDTQVTLDGTIQRLTLGSQLTSLAYFRHQPPTPAEMETAIMVVEDEIARLRHDIAPGARLYSEDNDIRAIARLAGVAENEEMSLSVEAVERTFDRLALVINGRPASFEGIPDGNDFAATLLILREFMHHLQFNEIVIKGAKFEMLNQPSR</sequence>
<accession>A0AA40X6A0</accession>
<dbReference type="Proteomes" id="UP000192722">
    <property type="component" value="Unassembled WGS sequence"/>
</dbReference>
<reference evidence="2 3" key="2">
    <citation type="journal article" date="2017" name="Int. J. Syst. Evol. Microbiol.">
        <title>Rouxiella badensis sp. nov. and Rouxiella silvae sp. nov. isolated from peat bog soil in Germany and emendation of the genus description.</title>
        <authorList>
            <person name="Le Fleche-Mateos A."/>
            <person name="Kugler J.H."/>
            <person name="Hansen S.H."/>
            <person name="Syldatk C."/>
            <person name="Hausmann R."/>
            <person name="Lomprez F."/>
            <person name="Vandenbogaert M."/>
            <person name="Manuguerra J.C."/>
            <person name="Grimont P.A."/>
        </authorList>
    </citation>
    <scope>NUCLEOTIDE SEQUENCE [LARGE SCALE GENOMIC DNA]</scope>
    <source>
        <strain evidence="2 3">213</strain>
    </source>
</reference>
<evidence type="ECO:0000313" key="1">
    <source>
        <dbReference type="EMBL" id="MBF6639461.1"/>
    </source>
</evidence>